<dbReference type="AlphaFoldDB" id="A0A8J5F653"/>
<feature type="compositionally biased region" description="Basic and acidic residues" evidence="1">
    <location>
        <begin position="473"/>
        <end position="487"/>
    </location>
</feature>
<sequence length="932" mass="102856">MPPASAAGFCGHRPRLWAGSPVPQVAGSASRGHHCRLQRTLSPLPSQPPLAAVITACSGCRRLCRLPPPMSPLVTTTSRPPASTEGGRWGVQRVGMEEGSASIAASGRSFGCDGGTDPGGRGGFSGKKSFRRRISCPRGQGRQSSSWVGRMPACEISDLPVVFQLTYMKTPCNDEPTCSDWYNLEKSKRVKSFRCGEFDACIEKAEASLGVPIKKREKYARREDAILHALELERKQLELKQPKQAIISNGITSKPLGTLKIEFNNLSSSDKFTRNDESSFQSDCAARKAPLIRKPELQDFGLPIALKKRVSLSVSLLASTKFAENDVFAFVGSDDIVGGTSHVNGDKSNLTIKSKRSHGGFSEEYSVKKRDRRRPLVQVLQTSAKIPASHSSRFDCYPYDFSLKDEQIHMGIYQEKQSSCIYLSADSIVSQNDRDNSSEETQSLSDKCGFNQPGSVAEDCSTSEMSLTNDSDTSPRDYLDTEMEGHISGDTGRSLGSKDCDPPQHCVSDEFEEMGNDEVPSSRIISNLHPFEQSAADTTGVGICKWHIKGKRNHRSVVKLPIDGMDGKICIMSSDKWDCSMRETTNVIRCGSSKMEMEPCRQKALDQGLYIKKEVSYACDEVDLIREDFLHEQDEYRRQRHKLASKAARDLGQNHIGFNNLEDDSHLMSTSGWEADEPPYGLEGKYWEDSDECFDPVYPAHAMRDVGTILYDVDLKVKASYQGERVPLVSLMSRLNAKAIVGHPIQIEILEDGCTCEYLCINYANTDENAANQPVWRTARRTVMQRVPRSHPVASSLEDGEAVGSRYQNASPSFIYPNPSQNVPKVANKKVSHRHQHQLSSGKIQKKSHKRVSLSSQKTRALSSFTIEKRFGGGAVKVSHARGSNMLGGLIKPSGQVPSVTCVPMKIAFSRILEAIGRPSALSNRVRIAIQQ</sequence>
<feature type="region of interest" description="Disordered" evidence="1">
    <location>
        <begin position="108"/>
        <end position="129"/>
    </location>
</feature>
<dbReference type="InterPro" id="IPR044679">
    <property type="entry name" value="PWWP2-like"/>
</dbReference>
<reference evidence="2 3" key="1">
    <citation type="submission" date="2020-08" db="EMBL/GenBank/DDBJ databases">
        <title>Plant Genome Project.</title>
        <authorList>
            <person name="Zhang R.-G."/>
        </authorList>
    </citation>
    <scope>NUCLEOTIDE SEQUENCE [LARGE SCALE GENOMIC DNA]</scope>
    <source>
        <tissue evidence="2">Rhizome</tissue>
    </source>
</reference>
<proteinExistence type="predicted"/>
<protein>
    <submittedName>
        <fullName evidence="2">Uncharacterized protein</fullName>
    </submittedName>
</protein>
<keyword evidence="3" id="KW-1185">Reference proteome</keyword>
<gene>
    <name evidence="2" type="ORF">ZIOFF_057189</name>
</gene>
<feature type="region of interest" description="Disordered" evidence="1">
    <location>
        <begin position="829"/>
        <end position="855"/>
    </location>
</feature>
<comment type="caution">
    <text evidence="2">The sequence shown here is derived from an EMBL/GenBank/DDBJ whole genome shotgun (WGS) entry which is preliminary data.</text>
</comment>
<feature type="compositionally biased region" description="Polar residues" evidence="1">
    <location>
        <begin position="460"/>
        <end position="472"/>
    </location>
</feature>
<feature type="compositionally biased region" description="Gly residues" evidence="1">
    <location>
        <begin position="112"/>
        <end position="125"/>
    </location>
</feature>
<evidence type="ECO:0000313" key="2">
    <source>
        <dbReference type="EMBL" id="KAG6480605.1"/>
    </source>
</evidence>
<evidence type="ECO:0000256" key="1">
    <source>
        <dbReference type="SAM" id="MobiDB-lite"/>
    </source>
</evidence>
<evidence type="ECO:0000313" key="3">
    <source>
        <dbReference type="Proteomes" id="UP000734854"/>
    </source>
</evidence>
<dbReference type="PANTHER" id="PTHR33697">
    <property type="entry name" value="T17B22.17 PROTEIN-RELATED"/>
    <property type="match status" value="1"/>
</dbReference>
<feature type="region of interest" description="Disordered" evidence="1">
    <location>
        <begin position="432"/>
        <end position="505"/>
    </location>
</feature>
<name>A0A8J5F653_ZINOF</name>
<dbReference type="Proteomes" id="UP000734854">
    <property type="component" value="Unassembled WGS sequence"/>
</dbReference>
<dbReference type="PANTHER" id="PTHR33697:SF2">
    <property type="entry name" value="T17B22.17 PROTEIN"/>
    <property type="match status" value="1"/>
</dbReference>
<accession>A0A8J5F653</accession>
<dbReference type="EMBL" id="JACMSC010000016">
    <property type="protein sequence ID" value="KAG6480605.1"/>
    <property type="molecule type" value="Genomic_DNA"/>
</dbReference>
<organism evidence="2 3">
    <name type="scientific">Zingiber officinale</name>
    <name type="common">Ginger</name>
    <name type="synonym">Amomum zingiber</name>
    <dbReference type="NCBI Taxonomy" id="94328"/>
    <lineage>
        <taxon>Eukaryota</taxon>
        <taxon>Viridiplantae</taxon>
        <taxon>Streptophyta</taxon>
        <taxon>Embryophyta</taxon>
        <taxon>Tracheophyta</taxon>
        <taxon>Spermatophyta</taxon>
        <taxon>Magnoliopsida</taxon>
        <taxon>Liliopsida</taxon>
        <taxon>Zingiberales</taxon>
        <taxon>Zingiberaceae</taxon>
        <taxon>Zingiber</taxon>
    </lineage>
</organism>